<reference evidence="2 3" key="1">
    <citation type="journal article" date="2023" name="Plants (Basel)">
        <title>Bridging the Gap: Combining Genomics and Transcriptomics Approaches to Understand Stylosanthes scabra, an Orphan Legume from the Brazilian Caatinga.</title>
        <authorList>
            <person name="Ferreira-Neto J.R.C."/>
            <person name="da Silva M.D."/>
            <person name="Binneck E."/>
            <person name="de Melo N.F."/>
            <person name="da Silva R.H."/>
            <person name="de Melo A.L.T.M."/>
            <person name="Pandolfi V."/>
            <person name="Bustamante F.O."/>
            <person name="Brasileiro-Vidal A.C."/>
            <person name="Benko-Iseppon A.M."/>
        </authorList>
    </citation>
    <scope>NUCLEOTIDE SEQUENCE [LARGE SCALE GENOMIC DNA]</scope>
    <source>
        <tissue evidence="2">Leaves</tissue>
    </source>
</reference>
<proteinExistence type="predicted"/>
<accession>A0ABU6XFD8</accession>
<dbReference type="EMBL" id="JASCZI010211763">
    <property type="protein sequence ID" value="MED6196521.1"/>
    <property type="molecule type" value="Genomic_DNA"/>
</dbReference>
<protein>
    <submittedName>
        <fullName evidence="2">Uncharacterized protein</fullName>
    </submittedName>
</protein>
<keyword evidence="3" id="KW-1185">Reference proteome</keyword>
<evidence type="ECO:0000313" key="3">
    <source>
        <dbReference type="Proteomes" id="UP001341840"/>
    </source>
</evidence>
<feature type="compositionally biased region" description="Low complexity" evidence="1">
    <location>
        <begin position="35"/>
        <end position="52"/>
    </location>
</feature>
<evidence type="ECO:0000313" key="2">
    <source>
        <dbReference type="EMBL" id="MED6196521.1"/>
    </source>
</evidence>
<sequence length="301" mass="33627">MNEFIQEEQHSDPHIHEKSTNAVPEDEEENVPEFQVQSQQIQVQQYSSSNSSPEIHNTQEEFNANLDSTKHSEITTNPKLLPQKSTPAKLFTENLDLHWEAEARGATDLTQVIMVQRPPPEPPDLKSSLEELFTMRMPTGQNVINEAEKENGANCDTKDGAIVKGKVVDISSADLTRGSSAVVGAFVEGMWTATGRTTAVTVGDRGLRDQQWRQFVLLMPPPLLASIFPWGREETTHTERAANEWLFEETHQNGDYADFRNELNKDSSTWRGEARRFGSDVIPSIFSSSSIMAGKGVMCPL</sequence>
<feature type="compositionally biased region" description="Basic and acidic residues" evidence="1">
    <location>
        <begin position="7"/>
        <end position="19"/>
    </location>
</feature>
<gene>
    <name evidence="2" type="ORF">PIB30_048248</name>
</gene>
<name>A0ABU6XFD8_9FABA</name>
<feature type="region of interest" description="Disordered" evidence="1">
    <location>
        <begin position="1"/>
        <end position="55"/>
    </location>
</feature>
<dbReference type="Proteomes" id="UP001341840">
    <property type="component" value="Unassembled WGS sequence"/>
</dbReference>
<comment type="caution">
    <text evidence="2">The sequence shown here is derived from an EMBL/GenBank/DDBJ whole genome shotgun (WGS) entry which is preliminary data.</text>
</comment>
<organism evidence="2 3">
    <name type="scientific">Stylosanthes scabra</name>
    <dbReference type="NCBI Taxonomy" id="79078"/>
    <lineage>
        <taxon>Eukaryota</taxon>
        <taxon>Viridiplantae</taxon>
        <taxon>Streptophyta</taxon>
        <taxon>Embryophyta</taxon>
        <taxon>Tracheophyta</taxon>
        <taxon>Spermatophyta</taxon>
        <taxon>Magnoliopsida</taxon>
        <taxon>eudicotyledons</taxon>
        <taxon>Gunneridae</taxon>
        <taxon>Pentapetalae</taxon>
        <taxon>rosids</taxon>
        <taxon>fabids</taxon>
        <taxon>Fabales</taxon>
        <taxon>Fabaceae</taxon>
        <taxon>Papilionoideae</taxon>
        <taxon>50 kb inversion clade</taxon>
        <taxon>dalbergioids sensu lato</taxon>
        <taxon>Dalbergieae</taxon>
        <taxon>Pterocarpus clade</taxon>
        <taxon>Stylosanthes</taxon>
    </lineage>
</organism>
<evidence type="ECO:0000256" key="1">
    <source>
        <dbReference type="SAM" id="MobiDB-lite"/>
    </source>
</evidence>